<comment type="subcellular location">
    <subcellularLocation>
        <location evidence="1">Cytoplasm</location>
        <location evidence="1">Cytoskeleton</location>
    </subcellularLocation>
</comment>
<sequence>MADEGAVTVCVRVRPLIARESALGDKVALHWKSENNTISEVSGTKVFSYDRIFHSSDNTQQLYESVAVPIIQSAVQGYNGTIFAYGQTASGKTYTMMGNEYSPGVIPKAIQHVFKIICEIPDREFLLRVSYMEIYNETITDLLCDIRKKKPLGIREDVNRNTYVEDLIEEVVVAPEQVMEWIRKGEKNRHYGETKMNEHSSRSHTIFRMIIESRERSDPANTNCDGAVMVSHLNLVDLAGSERASQTGSEGIRLKEGCNINRSLFILGQVIKKLCDDPSGFINYRDSKLTRILQNSLGGNAKTVIICTVTPVSFDETLSTLQFANTAKRMKNTPKVNEVLDDDALLKRYRKEILDLKKQLEEVSSKTQIHAMEKDQLSQLLEEKNSLQKVQEDRIRNLTEMLVTSASFSSKENAKAKRRRRVTWAPGKINQANVSYFEDLEKTTLTEAKRKKMSLSSLPDMEDSSLETSECDNQCLLPDQVSEVEWTDGPKVNWTQRDFEESVQLCEALVLEKDIAVNEVNILQANFNDLVLENEQLKLEINEMKEKLKEKMEVDEFEALEKQTQKDHETQLMHEITNLKNLVSNAEVYNEELEAEISSKLEQLKEKENKIKILQNRVEELEKAGAEKKDTSFSAGDSDKLIEEIQQLNKSLLDSETIALDAKKESAFLRTENLDLKEKMASTYNYNQMQKDVQLYQSQIEAGKASYKKMQADLQKELQFVFQENTRLTSLMEGKVPKDLLSLVELEKKAADLKGELEKALKENAFLQKQVNELSEFQSLPNTVEMQQKEILEKCEELHLLKLEREKLLSEVADNEVRLKHMTEEIGKSKDDLADAQLKYVKSDQEYVALKQLHEELEQKYVAALENNEQIKLQIDVLFKEAQESKTTLDEVKSELCSKMKELEEKTAEHKQLLEVREDLIQTQQKLNEMEQLKEQEKMMELRLEAKDSEMQAVLQQLTECQEEIKTLTQERDYLKQKEESLQAEADQLKEDIKDTVSMNILAHEELRNTQNSLKQSQDTVKKLEKNISEKESQILSVEEALETTTKELKIQISQMTEEIKIITSERDQLAEEKSLNCRESDQLQALKEQIFFLTQENNSLQDKLSSLHSKKEEDAEGTSIQEKSVEQELCLLREELSQAQRKLQEMEEAKANECQKESEKMGRTDFIPISHDYEEVSTMTEGDDSLKMQLENLQNERDQLRETIQETISRNSEMQEELTCTQNSLRQHEETIVELKGSILEKENELLKAQEALKETSDELQQKITEVTENLTHVSSEYGKLLAEKEQIERTMNEQICQQLEKITLLNQEKDELQQMVETCKAERHQLEADCQESKERFLKVLTEMEHLQEELKHQKEQADIQKNVIANAEEKLQNTEEKLNEEINKLKEKATKLNEDLNLVTKDRHQLLGELKEKTESESNKLQQLEEQCHLLAEERDQLREMLESVQAEKNKLEINLQESVDKILETEKELKWQQELLSNEKIKAEEREEHLLKVQRCSETLEDGLTNKIQQLTEMLNTVSCEKDQLLAESTSHSFQLKEQISSINQEKDELQKLLQDVRSERDQLKTELQKNSEMYVETKAELECALEQLKQRSLNDVSIQVNPLDNGEQMVDDSLKEMTLKIKELLDKFPNIGKRYECLSTVSLNLKNELNSQKARIAAILPQLSLEKSKQVKRLHTENEKINSHLQSLLNKLKFLFSRVCLKKREYHAAVNKYEMELLEEKKKQGQLRAQIQCLKKTYLNQNERSSQEFNISEVLHRLHLDAEVAILKDVSEMESELLSIEAGLQQEESARKETTQFWEACSGTHCDAEELEEKLKKDNERLLQVINFWTPKAKILLQLSSELDARTANYCKNSDVELKQRKEQSEELLRELNTLKEQLGPGGSASLALQEENYRLHNKLKAAEQDIKDMEGKIQKLETVISEAEKDIKEKDDRINKLQTHIRIKTDTSELTQLQAKLNEMEKCLRTALSEKQSLQAKLDEGAELYKDEIDNLKTQLVKYDMERMKQSNSFDMKLANYKALTEHQEQQLRKLKEELRRAQQEQDATVVLEKAAPQQSQMPLTCSGGSGIVQSTQILVLKSEQAKLQKENSHLKKQNDTLISNELQLKEELRKWKERALRWKERSSRETTRETVPRSPRKTVSYSLKEQMPSPSKEPISQETVTQDVSKPLPLTCPTNLFDNSSLVTLTDTRSAGIEPTEEHLKHWFGSSEKDKAPDCTTQ</sequence>
<dbReference type="GO" id="GO:0000278">
    <property type="term" value="P:mitotic cell cycle"/>
    <property type="evidence" value="ECO:0007669"/>
    <property type="project" value="TreeGrafter"/>
</dbReference>
<feature type="non-terminal residue" evidence="13">
    <location>
        <position position="1"/>
    </location>
</feature>
<evidence type="ECO:0000256" key="10">
    <source>
        <dbReference type="SAM" id="Coils"/>
    </source>
</evidence>
<keyword evidence="2 9" id="KW-0547">Nucleotide-binding</keyword>
<dbReference type="GO" id="GO:0005874">
    <property type="term" value="C:microtubule"/>
    <property type="evidence" value="ECO:0007669"/>
    <property type="project" value="TreeGrafter"/>
</dbReference>
<proteinExistence type="inferred from homology"/>
<name>A0A7L4FTD3_9COLU</name>
<evidence type="ECO:0000256" key="4">
    <source>
        <dbReference type="ARBA" id="ARBA00023054"/>
    </source>
</evidence>
<dbReference type="PRINTS" id="PR00380">
    <property type="entry name" value="KINESINHEAVY"/>
</dbReference>
<keyword evidence="3 9" id="KW-0067">ATP-binding</keyword>
<feature type="coiled-coil region" evidence="10">
    <location>
        <begin position="743"/>
        <end position="777"/>
    </location>
</feature>
<feature type="binding site" evidence="9">
    <location>
        <begin position="86"/>
        <end position="93"/>
    </location>
    <ligand>
        <name>ATP</name>
        <dbReference type="ChEBI" id="CHEBI:30616"/>
    </ligand>
</feature>
<dbReference type="GO" id="GO:0043515">
    <property type="term" value="F:kinetochore binding"/>
    <property type="evidence" value="ECO:0007669"/>
    <property type="project" value="UniProtKB-ARBA"/>
</dbReference>
<dbReference type="InterPro" id="IPR036961">
    <property type="entry name" value="Kinesin_motor_dom_sf"/>
</dbReference>
<dbReference type="GO" id="GO:0003777">
    <property type="term" value="F:microtubule motor activity"/>
    <property type="evidence" value="ECO:0007669"/>
    <property type="project" value="InterPro"/>
</dbReference>
<feature type="coiled-coil region" evidence="10">
    <location>
        <begin position="1512"/>
        <end position="1596"/>
    </location>
</feature>
<dbReference type="GO" id="GO:0007051">
    <property type="term" value="P:spindle organization"/>
    <property type="evidence" value="ECO:0007669"/>
    <property type="project" value="UniProtKB-ARBA"/>
</dbReference>
<evidence type="ECO:0000313" key="14">
    <source>
        <dbReference type="Proteomes" id="UP000541332"/>
    </source>
</evidence>
<feature type="domain" description="Kinesin motor" evidence="12">
    <location>
        <begin position="6"/>
        <end position="330"/>
    </location>
</feature>
<accession>A0A7L4FTD3</accession>
<feature type="compositionally biased region" description="Basic and acidic residues" evidence="11">
    <location>
        <begin position="2203"/>
        <end position="2225"/>
    </location>
</feature>
<dbReference type="GO" id="GO:0008608">
    <property type="term" value="P:attachment of spindle microtubules to kinetochore"/>
    <property type="evidence" value="ECO:0007669"/>
    <property type="project" value="UniProtKB-ARBA"/>
</dbReference>
<dbReference type="PANTHER" id="PTHR47968:SF75">
    <property type="entry name" value="CENTROMERE-ASSOCIATED PROTEIN E"/>
    <property type="match status" value="1"/>
</dbReference>
<feature type="region of interest" description="Disordered" evidence="11">
    <location>
        <begin position="2195"/>
        <end position="2225"/>
    </location>
</feature>
<dbReference type="GO" id="GO:0140694">
    <property type="term" value="P:membraneless organelle assembly"/>
    <property type="evidence" value="ECO:0007669"/>
    <property type="project" value="UniProtKB-ARBA"/>
</dbReference>
<evidence type="ECO:0000256" key="6">
    <source>
        <dbReference type="ARBA" id="ARBA00023212"/>
    </source>
</evidence>
<protein>
    <recommendedName>
        <fullName evidence="7">Centromere-associated protein E</fullName>
    </recommendedName>
    <alternativeName>
        <fullName evidence="8">Centromere protein E</fullName>
    </alternativeName>
</protein>
<dbReference type="FunFam" id="3.40.850.10:FF:000026">
    <property type="entry name" value="Centromere-associated protein E"/>
    <property type="match status" value="1"/>
</dbReference>
<dbReference type="OrthoDB" id="21525at2759"/>
<evidence type="ECO:0000256" key="8">
    <source>
        <dbReference type="ARBA" id="ARBA00081766"/>
    </source>
</evidence>
<feature type="coiled-coil region" evidence="10">
    <location>
        <begin position="1860"/>
        <end position="2054"/>
    </location>
</feature>
<feature type="coiled-coil region" evidence="10">
    <location>
        <begin position="1304"/>
        <end position="1472"/>
    </location>
</feature>
<feature type="coiled-coil region" evidence="10">
    <location>
        <begin position="520"/>
        <end position="631"/>
    </location>
</feature>
<dbReference type="SUPFAM" id="SSF52540">
    <property type="entry name" value="P-loop containing nucleoside triphosphate hydrolases"/>
    <property type="match status" value="1"/>
</dbReference>
<evidence type="ECO:0000313" key="13">
    <source>
        <dbReference type="EMBL" id="NXW90170.1"/>
    </source>
</evidence>
<dbReference type="GO" id="GO:0008017">
    <property type="term" value="F:microtubule binding"/>
    <property type="evidence" value="ECO:0007669"/>
    <property type="project" value="InterPro"/>
</dbReference>
<evidence type="ECO:0000256" key="3">
    <source>
        <dbReference type="ARBA" id="ARBA00022840"/>
    </source>
</evidence>
<keyword evidence="4 10" id="KW-0175">Coiled coil</keyword>
<keyword evidence="5 9" id="KW-0505">Motor protein</keyword>
<dbReference type="SMART" id="SM00129">
    <property type="entry name" value="KISc"/>
    <property type="match status" value="1"/>
</dbReference>
<dbReference type="InterPro" id="IPR019821">
    <property type="entry name" value="Kinesin_motor_CS"/>
</dbReference>
<feature type="region of interest" description="Disordered" evidence="11">
    <location>
        <begin position="2125"/>
        <end position="2174"/>
    </location>
</feature>
<dbReference type="InterPro" id="IPR027417">
    <property type="entry name" value="P-loop_NTPase"/>
</dbReference>
<evidence type="ECO:0000256" key="1">
    <source>
        <dbReference type="ARBA" id="ARBA00004245"/>
    </source>
</evidence>
<keyword evidence="6" id="KW-0206">Cytoskeleton</keyword>
<feature type="coiled-coil region" evidence="10">
    <location>
        <begin position="805"/>
        <end position="1104"/>
    </location>
</feature>
<dbReference type="GO" id="GO:0030071">
    <property type="term" value="P:regulation of mitotic metaphase/anaphase transition"/>
    <property type="evidence" value="ECO:0007669"/>
    <property type="project" value="UniProtKB-ARBA"/>
</dbReference>
<gene>
    <name evidence="13" type="primary">Cenpe</name>
    <name evidence="13" type="ORF">ALOBEC_R11114</name>
</gene>
<dbReference type="Proteomes" id="UP000541332">
    <property type="component" value="Unassembled WGS sequence"/>
</dbReference>
<dbReference type="GO" id="GO:0007018">
    <property type="term" value="P:microtubule-based movement"/>
    <property type="evidence" value="ECO:0007669"/>
    <property type="project" value="InterPro"/>
</dbReference>
<feature type="coiled-coil region" evidence="10">
    <location>
        <begin position="1130"/>
        <end position="1157"/>
    </location>
</feature>
<comment type="similarity">
    <text evidence="9">Belongs to the TRAFAC class myosin-kinesin ATPase superfamily. Kinesin family.</text>
</comment>
<evidence type="ECO:0000256" key="7">
    <source>
        <dbReference type="ARBA" id="ARBA00070169"/>
    </source>
</evidence>
<dbReference type="CDD" id="cd01374">
    <property type="entry name" value="KISc_CENP_E"/>
    <property type="match status" value="1"/>
</dbReference>
<evidence type="ECO:0000256" key="9">
    <source>
        <dbReference type="PROSITE-ProRule" id="PRU00283"/>
    </source>
</evidence>
<dbReference type="InterPro" id="IPR001752">
    <property type="entry name" value="Kinesin_motor_dom"/>
</dbReference>
<dbReference type="InterPro" id="IPR027640">
    <property type="entry name" value="Kinesin-like_fam"/>
</dbReference>
<feature type="compositionally biased region" description="Basic and acidic residues" evidence="11">
    <location>
        <begin position="2125"/>
        <end position="2138"/>
    </location>
</feature>
<dbReference type="EMBL" id="VWYH01007096">
    <property type="protein sequence ID" value="NXW90170.1"/>
    <property type="molecule type" value="Genomic_DNA"/>
</dbReference>
<dbReference type="GO" id="GO:0005524">
    <property type="term" value="F:ATP binding"/>
    <property type="evidence" value="ECO:0007669"/>
    <property type="project" value="UniProtKB-UniRule"/>
</dbReference>
<feature type="compositionally biased region" description="Polar residues" evidence="11">
    <location>
        <begin position="2161"/>
        <end position="2171"/>
    </location>
</feature>
<keyword evidence="6" id="KW-0963">Cytoplasm</keyword>
<dbReference type="Pfam" id="PF00225">
    <property type="entry name" value="Kinesin"/>
    <property type="match status" value="1"/>
</dbReference>
<feature type="non-terminal residue" evidence="13">
    <location>
        <position position="2225"/>
    </location>
</feature>
<dbReference type="GO" id="GO:0000779">
    <property type="term" value="C:condensed chromosome, centromeric region"/>
    <property type="evidence" value="ECO:0007669"/>
    <property type="project" value="UniProtKB-ARBA"/>
</dbReference>
<dbReference type="PROSITE" id="PS00411">
    <property type="entry name" value="KINESIN_MOTOR_1"/>
    <property type="match status" value="1"/>
</dbReference>
<dbReference type="Gene3D" id="3.40.850.10">
    <property type="entry name" value="Kinesin motor domain"/>
    <property type="match status" value="1"/>
</dbReference>
<evidence type="ECO:0000259" key="12">
    <source>
        <dbReference type="PROSITE" id="PS50067"/>
    </source>
</evidence>
<evidence type="ECO:0000256" key="5">
    <source>
        <dbReference type="ARBA" id="ARBA00023175"/>
    </source>
</evidence>
<feature type="coiled-coil region" evidence="10">
    <location>
        <begin position="346"/>
        <end position="390"/>
    </location>
</feature>
<evidence type="ECO:0000256" key="11">
    <source>
        <dbReference type="SAM" id="MobiDB-lite"/>
    </source>
</evidence>
<keyword evidence="14" id="KW-1185">Reference proteome</keyword>
<organism evidence="13 14">
    <name type="scientific">Pampusana beccarii</name>
    <name type="common">Western bronze ground-dove</name>
    <dbReference type="NCBI Taxonomy" id="2953425"/>
    <lineage>
        <taxon>Eukaryota</taxon>
        <taxon>Metazoa</taxon>
        <taxon>Chordata</taxon>
        <taxon>Craniata</taxon>
        <taxon>Vertebrata</taxon>
        <taxon>Euteleostomi</taxon>
        <taxon>Archelosauria</taxon>
        <taxon>Archosauria</taxon>
        <taxon>Dinosauria</taxon>
        <taxon>Saurischia</taxon>
        <taxon>Theropoda</taxon>
        <taxon>Coelurosauria</taxon>
        <taxon>Aves</taxon>
        <taxon>Neognathae</taxon>
        <taxon>Neoaves</taxon>
        <taxon>Columbimorphae</taxon>
        <taxon>Columbiformes</taxon>
        <taxon>Columbidae</taxon>
        <taxon>Pampusana</taxon>
    </lineage>
</organism>
<comment type="caution">
    <text evidence="13">The sequence shown here is derived from an EMBL/GenBank/DDBJ whole genome shotgun (WGS) entry which is preliminary data.</text>
</comment>
<dbReference type="PANTHER" id="PTHR47968">
    <property type="entry name" value="CENTROMERE PROTEIN E"/>
    <property type="match status" value="1"/>
</dbReference>
<feature type="coiled-coil region" evidence="10">
    <location>
        <begin position="1184"/>
        <end position="1278"/>
    </location>
</feature>
<dbReference type="GO" id="GO:0000280">
    <property type="term" value="P:nuclear division"/>
    <property type="evidence" value="ECO:0007669"/>
    <property type="project" value="UniProtKB-ARBA"/>
</dbReference>
<dbReference type="PROSITE" id="PS50067">
    <property type="entry name" value="KINESIN_MOTOR_2"/>
    <property type="match status" value="1"/>
</dbReference>
<reference evidence="13 14" key="1">
    <citation type="submission" date="2020-02" db="EMBL/GenBank/DDBJ databases">
        <title>Bird 10,000 Genomes (B10K) Project - Family phase.</title>
        <authorList>
            <person name="Zhang G."/>
        </authorList>
    </citation>
    <scope>NUCLEOTIDE SEQUENCE [LARGE SCALE GENOMIC DNA]</scope>
    <source>
        <strain evidence="13">B10K-DU-006-06</strain>
    </source>
</reference>
<evidence type="ECO:0000256" key="2">
    <source>
        <dbReference type="ARBA" id="ARBA00022741"/>
    </source>
</evidence>